<dbReference type="InterPro" id="IPR003718">
    <property type="entry name" value="OsmC/Ohr_fam"/>
</dbReference>
<dbReference type="Gene3D" id="3.30.300.20">
    <property type="match status" value="1"/>
</dbReference>
<dbReference type="PANTHER" id="PTHR39624:SF2">
    <property type="entry name" value="OSMC-LIKE PROTEIN"/>
    <property type="match status" value="1"/>
</dbReference>
<sequence>MVSIELEYQGDLHCKAVHGPSGTMLTTDAPKDNQGRGESFSPTDLVAAALGSCILTVMGIMARTLEIELAGTTATVEKEMANVPVRMIHTLRVKIHVPHVVSAENRVKLERATHTCPVHRSLHPDVQKPIEFVWAEPGN</sequence>
<gene>
    <name evidence="1" type="ORF">ACFPT7_13840</name>
</gene>
<name>A0ABW1EGH0_9BACT</name>
<dbReference type="EMBL" id="JBHSPH010000004">
    <property type="protein sequence ID" value="MFC5863381.1"/>
    <property type="molecule type" value="Genomic_DNA"/>
</dbReference>
<dbReference type="EC" id="1.11.1.-" evidence="1"/>
<dbReference type="SUPFAM" id="SSF82784">
    <property type="entry name" value="OsmC-like"/>
    <property type="match status" value="1"/>
</dbReference>
<evidence type="ECO:0000313" key="2">
    <source>
        <dbReference type="Proteomes" id="UP001596091"/>
    </source>
</evidence>
<keyword evidence="1" id="KW-0560">Oxidoreductase</keyword>
<dbReference type="GO" id="GO:0004601">
    <property type="term" value="F:peroxidase activity"/>
    <property type="evidence" value="ECO:0007669"/>
    <property type="project" value="UniProtKB-KW"/>
</dbReference>
<proteinExistence type="predicted"/>
<evidence type="ECO:0000313" key="1">
    <source>
        <dbReference type="EMBL" id="MFC5863381.1"/>
    </source>
</evidence>
<dbReference type="Proteomes" id="UP001596091">
    <property type="component" value="Unassembled WGS sequence"/>
</dbReference>
<dbReference type="InterPro" id="IPR036102">
    <property type="entry name" value="OsmC/Ohrsf"/>
</dbReference>
<dbReference type="RefSeq" id="WP_263341322.1">
    <property type="nucleotide sequence ID" value="NZ_JAGSYH010000007.1"/>
</dbReference>
<organism evidence="1 2">
    <name type="scientific">Acidicapsa dinghuensis</name>
    <dbReference type="NCBI Taxonomy" id="2218256"/>
    <lineage>
        <taxon>Bacteria</taxon>
        <taxon>Pseudomonadati</taxon>
        <taxon>Acidobacteriota</taxon>
        <taxon>Terriglobia</taxon>
        <taxon>Terriglobales</taxon>
        <taxon>Acidobacteriaceae</taxon>
        <taxon>Acidicapsa</taxon>
    </lineage>
</organism>
<accession>A0ABW1EGH0</accession>
<protein>
    <submittedName>
        <fullName evidence="1">OsmC family protein</fullName>
        <ecNumber evidence="1">1.11.1.-</ecNumber>
    </submittedName>
</protein>
<dbReference type="PANTHER" id="PTHR39624">
    <property type="entry name" value="PROTEIN INVOLVED IN RIMO-MEDIATED BETA-METHYLTHIOLATION OF RIBOSOMAL PROTEIN S12 YCAO"/>
    <property type="match status" value="1"/>
</dbReference>
<reference evidence="2" key="1">
    <citation type="journal article" date="2019" name="Int. J. Syst. Evol. Microbiol.">
        <title>The Global Catalogue of Microorganisms (GCM) 10K type strain sequencing project: providing services to taxonomists for standard genome sequencing and annotation.</title>
        <authorList>
            <consortium name="The Broad Institute Genomics Platform"/>
            <consortium name="The Broad Institute Genome Sequencing Center for Infectious Disease"/>
            <person name="Wu L."/>
            <person name="Ma J."/>
        </authorList>
    </citation>
    <scope>NUCLEOTIDE SEQUENCE [LARGE SCALE GENOMIC DNA]</scope>
    <source>
        <strain evidence="2">JCM 4087</strain>
    </source>
</reference>
<dbReference type="InterPro" id="IPR015946">
    <property type="entry name" value="KH_dom-like_a/b"/>
</dbReference>
<comment type="caution">
    <text evidence="1">The sequence shown here is derived from an EMBL/GenBank/DDBJ whole genome shotgun (WGS) entry which is preliminary data.</text>
</comment>
<keyword evidence="1" id="KW-0575">Peroxidase</keyword>
<dbReference type="Pfam" id="PF02566">
    <property type="entry name" value="OsmC"/>
    <property type="match status" value="1"/>
</dbReference>
<keyword evidence="2" id="KW-1185">Reference proteome</keyword>